<accession>A0ABS8UYN8</accession>
<keyword evidence="3" id="KW-1185">Reference proteome</keyword>
<evidence type="ECO:0000313" key="2">
    <source>
        <dbReference type="EMBL" id="MCD9639181.1"/>
    </source>
</evidence>
<comment type="caution">
    <text evidence="2">The sequence shown here is derived from an EMBL/GenBank/DDBJ whole genome shotgun (WGS) entry which is preliminary data.</text>
</comment>
<organism evidence="2 3">
    <name type="scientific">Datura stramonium</name>
    <name type="common">Jimsonweed</name>
    <name type="synonym">Common thornapple</name>
    <dbReference type="NCBI Taxonomy" id="4076"/>
    <lineage>
        <taxon>Eukaryota</taxon>
        <taxon>Viridiplantae</taxon>
        <taxon>Streptophyta</taxon>
        <taxon>Embryophyta</taxon>
        <taxon>Tracheophyta</taxon>
        <taxon>Spermatophyta</taxon>
        <taxon>Magnoliopsida</taxon>
        <taxon>eudicotyledons</taxon>
        <taxon>Gunneridae</taxon>
        <taxon>Pentapetalae</taxon>
        <taxon>asterids</taxon>
        <taxon>lamiids</taxon>
        <taxon>Solanales</taxon>
        <taxon>Solanaceae</taxon>
        <taxon>Solanoideae</taxon>
        <taxon>Datureae</taxon>
        <taxon>Datura</taxon>
    </lineage>
</organism>
<evidence type="ECO:0000256" key="1">
    <source>
        <dbReference type="SAM" id="MobiDB-lite"/>
    </source>
</evidence>
<reference evidence="2 3" key="1">
    <citation type="journal article" date="2021" name="BMC Genomics">
        <title>Datura genome reveals duplications of psychoactive alkaloid biosynthetic genes and high mutation rate following tissue culture.</title>
        <authorList>
            <person name="Rajewski A."/>
            <person name="Carter-House D."/>
            <person name="Stajich J."/>
            <person name="Litt A."/>
        </authorList>
    </citation>
    <scope>NUCLEOTIDE SEQUENCE [LARGE SCALE GENOMIC DNA]</scope>
    <source>
        <strain evidence="2">AR-01</strain>
    </source>
</reference>
<dbReference type="Proteomes" id="UP000823775">
    <property type="component" value="Unassembled WGS sequence"/>
</dbReference>
<name>A0ABS8UYN8_DATST</name>
<gene>
    <name evidence="2" type="ORF">HAX54_023557</name>
</gene>
<evidence type="ECO:0000313" key="3">
    <source>
        <dbReference type="Proteomes" id="UP000823775"/>
    </source>
</evidence>
<proteinExistence type="predicted"/>
<protein>
    <submittedName>
        <fullName evidence="2">Uncharacterized protein</fullName>
    </submittedName>
</protein>
<sequence length="341" mass="37475">MPPEWISLLDSLWPHRGLGPMQGPDLKESNEAEDDQDELLLYLFLSSYELPFLEDLSVQVPDFDSQIGKSNTVASSPSAMEQVPIEPFMGLKEKVPTGENSPNAQNQTPLASYSNIVQPNPPSILEGEKKLMIEGVVSEGLPVQPSSRKWDGTLGSLNIQQDVEGPDDLSEDDQPLSWKVEKVPKKSILVGTRRKLWDTRIEEEPEPSTGVALSTAKSTKTRERSLLRGSGTTSRSARVGGIGSQSIISGLIAFQERVKAYVEQSTRLLSQKDAEIASLKAALQSTSFAAAEEYDPMMALHLKNEKLKEKVGDLTQRILHAHDAANERMTLLLQKLFGPSS</sequence>
<dbReference type="EMBL" id="JACEIK010002860">
    <property type="protein sequence ID" value="MCD9639181.1"/>
    <property type="molecule type" value="Genomic_DNA"/>
</dbReference>
<feature type="region of interest" description="Disordered" evidence="1">
    <location>
        <begin position="207"/>
        <end position="238"/>
    </location>
</feature>